<feature type="domain" description="UspA" evidence="2">
    <location>
        <begin position="8"/>
        <end position="141"/>
    </location>
</feature>
<evidence type="ECO:0000313" key="3">
    <source>
        <dbReference type="EMBL" id="GGL77026.1"/>
    </source>
</evidence>
<dbReference type="Proteomes" id="UP000552836">
    <property type="component" value="Unassembled WGS sequence"/>
</dbReference>
<dbReference type="AlphaFoldDB" id="A0A846M0I1"/>
<dbReference type="Proteomes" id="UP000648663">
    <property type="component" value="Unassembled WGS sequence"/>
</dbReference>
<keyword evidence="6" id="KW-1185">Reference proteome</keyword>
<reference evidence="3" key="4">
    <citation type="submission" date="2024-05" db="EMBL/GenBank/DDBJ databases">
        <authorList>
            <person name="Sun Q."/>
            <person name="Zhou Y."/>
        </authorList>
    </citation>
    <scope>NUCLEOTIDE SEQUENCE</scope>
    <source>
        <strain evidence="3">CGMCC 4.5581</strain>
    </source>
</reference>
<protein>
    <submittedName>
        <fullName evidence="4">Nucleotide-binding universal stress UspA family protein</fullName>
    </submittedName>
    <submittedName>
        <fullName evidence="3">Universal stress protein</fullName>
    </submittedName>
</protein>
<comment type="caution">
    <text evidence="4">The sequence shown here is derived from an EMBL/GenBank/DDBJ whole genome shotgun (WGS) entry which is preliminary data.</text>
</comment>
<dbReference type="PANTHER" id="PTHR46268:SF6">
    <property type="entry name" value="UNIVERSAL STRESS PROTEIN UP12"/>
    <property type="match status" value="1"/>
</dbReference>
<evidence type="ECO:0000313" key="4">
    <source>
        <dbReference type="EMBL" id="NIH69169.1"/>
    </source>
</evidence>
<dbReference type="EMBL" id="JAAMPA010000002">
    <property type="protein sequence ID" value="NIH69169.1"/>
    <property type="molecule type" value="Genomic_DNA"/>
</dbReference>
<reference evidence="6" key="2">
    <citation type="journal article" date="2019" name="Int. J. Syst. Evol. Microbiol.">
        <title>The Global Catalogue of Microorganisms (GCM) 10K type strain sequencing project: providing services to taxonomists for standard genome sequencing and annotation.</title>
        <authorList>
            <consortium name="The Broad Institute Genomics Platform"/>
            <consortium name="The Broad Institute Genome Sequencing Center for Infectious Disease"/>
            <person name="Wu L."/>
            <person name="Ma J."/>
        </authorList>
    </citation>
    <scope>NUCLEOTIDE SEQUENCE [LARGE SCALE GENOMIC DNA]</scope>
    <source>
        <strain evidence="6">CGMCC 4.5581</strain>
    </source>
</reference>
<reference evidence="3" key="1">
    <citation type="journal article" date="2014" name="Int. J. Syst. Evol. Microbiol.">
        <title>Complete genome of a new Firmicutes species belonging to the dominant human colonic microbiota ('Ruminococcus bicirculans') reveals two chromosomes and a selective capacity to utilize plant glucans.</title>
        <authorList>
            <consortium name="NISC Comparative Sequencing Program"/>
            <person name="Wegmann U."/>
            <person name="Louis P."/>
            <person name="Goesmann A."/>
            <person name="Henrissat B."/>
            <person name="Duncan S.H."/>
            <person name="Flint H.J."/>
        </authorList>
    </citation>
    <scope>NUCLEOTIDE SEQUENCE</scope>
    <source>
        <strain evidence="3">CGMCC 4.5581</strain>
    </source>
</reference>
<proteinExistence type="inferred from homology"/>
<feature type="domain" description="UspA" evidence="2">
    <location>
        <begin position="154"/>
        <end position="286"/>
    </location>
</feature>
<name>A0A846M0I1_9ACTN</name>
<reference evidence="4 5" key="3">
    <citation type="submission" date="2020-02" db="EMBL/GenBank/DDBJ databases">
        <title>Sequencing the genomes of 1000 actinobacteria strains.</title>
        <authorList>
            <person name="Klenk H.-P."/>
        </authorList>
    </citation>
    <scope>NUCLEOTIDE SEQUENCE [LARGE SCALE GENOMIC DNA]</scope>
    <source>
        <strain evidence="4 5">DSM 45201</strain>
    </source>
</reference>
<evidence type="ECO:0000256" key="1">
    <source>
        <dbReference type="ARBA" id="ARBA00008791"/>
    </source>
</evidence>
<sequence>MTSHTPSVVAGVDGSEPAAAAARAAAREADRRRLPLRLVRAFSWPAGELAGLPDSFDACAASRRSANADLDRLRRNLAGLLPEWAISAELLDGPAATVLCRTTRAGDLLVLGASGATWGSGGGLGSVAEAVAATASCPVLVHRDPNPLQRCRGVVVGLDGAAGSAEVLAAAATEAQLRGEPLTVVHAWRQLTEDAVHALHWRLDDAASRTAETAAVEPLVTELQNRRPDVPVQVVVQEGRAGQVLVQAAQSAALVVVGRRDVSAGGPGATVHSVLHRVGVPVLTVPVHTPVAPAVRRAAASVAGQPGS</sequence>
<dbReference type="InterPro" id="IPR006015">
    <property type="entry name" value="Universal_stress_UspA"/>
</dbReference>
<dbReference type="PANTHER" id="PTHR46268">
    <property type="entry name" value="STRESS RESPONSE PROTEIN NHAX"/>
    <property type="match status" value="1"/>
</dbReference>
<comment type="similarity">
    <text evidence="1">Belongs to the universal stress protein A family.</text>
</comment>
<dbReference type="SUPFAM" id="SSF52402">
    <property type="entry name" value="Adenine nucleotide alpha hydrolases-like"/>
    <property type="match status" value="2"/>
</dbReference>
<evidence type="ECO:0000259" key="2">
    <source>
        <dbReference type="Pfam" id="PF00582"/>
    </source>
</evidence>
<dbReference type="PRINTS" id="PR01438">
    <property type="entry name" value="UNVRSLSTRESS"/>
</dbReference>
<dbReference type="InterPro" id="IPR006016">
    <property type="entry name" value="UspA"/>
</dbReference>
<accession>A0A846M0I1</accession>
<organism evidence="4 5">
    <name type="scientific">Modestobacter marinus</name>
    <dbReference type="NCBI Taxonomy" id="477641"/>
    <lineage>
        <taxon>Bacteria</taxon>
        <taxon>Bacillati</taxon>
        <taxon>Actinomycetota</taxon>
        <taxon>Actinomycetes</taxon>
        <taxon>Geodermatophilales</taxon>
        <taxon>Geodermatophilaceae</taxon>
        <taxon>Modestobacter</taxon>
    </lineage>
</organism>
<dbReference type="Gene3D" id="3.40.50.620">
    <property type="entry name" value="HUPs"/>
    <property type="match status" value="2"/>
</dbReference>
<evidence type="ECO:0000313" key="6">
    <source>
        <dbReference type="Proteomes" id="UP000648663"/>
    </source>
</evidence>
<dbReference type="EMBL" id="BMMI01000007">
    <property type="protein sequence ID" value="GGL77026.1"/>
    <property type="molecule type" value="Genomic_DNA"/>
</dbReference>
<dbReference type="InterPro" id="IPR014729">
    <property type="entry name" value="Rossmann-like_a/b/a_fold"/>
</dbReference>
<dbReference type="RefSeq" id="WP_166756739.1">
    <property type="nucleotide sequence ID" value="NZ_BAABJU010000003.1"/>
</dbReference>
<dbReference type="Pfam" id="PF00582">
    <property type="entry name" value="Usp"/>
    <property type="match status" value="2"/>
</dbReference>
<evidence type="ECO:0000313" key="5">
    <source>
        <dbReference type="Proteomes" id="UP000552836"/>
    </source>
</evidence>
<gene>
    <name evidence="4" type="ORF">FB380_003657</name>
    <name evidence="3" type="ORF">GCM10011589_36300</name>
</gene>